<feature type="region of interest" description="Disordered" evidence="1">
    <location>
        <begin position="377"/>
        <end position="398"/>
    </location>
</feature>
<evidence type="ECO:0000313" key="3">
    <source>
        <dbReference type="Proteomes" id="UP000244755"/>
    </source>
</evidence>
<name>A0A2R4WI23_9HYPH</name>
<keyword evidence="3" id="KW-1185">Reference proteome</keyword>
<accession>A0A2R4WI23</accession>
<dbReference type="Proteomes" id="UP000244755">
    <property type="component" value="Chromosome 1"/>
</dbReference>
<proteinExistence type="predicted"/>
<feature type="region of interest" description="Disordered" evidence="1">
    <location>
        <begin position="207"/>
        <end position="236"/>
    </location>
</feature>
<reference evidence="2 3" key="1">
    <citation type="submission" date="2018-04" db="EMBL/GenBank/DDBJ databases">
        <title>Methylobacterium sp. PR1016A genome.</title>
        <authorList>
            <person name="Park W."/>
        </authorList>
    </citation>
    <scope>NUCLEOTIDE SEQUENCE [LARGE SCALE GENOMIC DNA]</scope>
    <source>
        <strain evidence="2 3">PR1016A</strain>
    </source>
</reference>
<feature type="region of interest" description="Disordered" evidence="1">
    <location>
        <begin position="295"/>
        <end position="320"/>
    </location>
</feature>
<protein>
    <submittedName>
        <fullName evidence="2">Uncharacterized protein</fullName>
    </submittedName>
</protein>
<gene>
    <name evidence="2" type="ORF">DA075_09945</name>
</gene>
<dbReference type="AlphaFoldDB" id="A0A2R4WI23"/>
<evidence type="ECO:0000256" key="1">
    <source>
        <dbReference type="SAM" id="MobiDB-lite"/>
    </source>
</evidence>
<feature type="compositionally biased region" description="Basic and acidic residues" evidence="1">
    <location>
        <begin position="207"/>
        <end position="221"/>
    </location>
</feature>
<sequence>MDFDSLNALFERIPSGPWDARRDTDGHEIRQIDTDPTNKHHWPFRLCRSIPGQRAGCDDAVFDFLAGVLNAWPQIVAAHSEEAEIERILAMPGDELDARLRLEGRDPEDVVTIANQALRIATMQAALETISSQYVTNRGDMTAEEALAAIKNIADRARNHDAPRDDQCQCGACTSDVAHASDCAVHAGPASPSGSCTCNAPGMEAEGRDASAARDEVRQPADEVGAPQDVPQADPSSEIEGLIKARDVAEHQRNCLFEFLHGASVRLGVINPDVACTAPQLMTAMEAYFDHLQSTPSPQGGTVGRDPQQVHDTNSNGEATGRDAAHLEWAVSRWNAEVANRPVRNVHRRALDDTWRQAIRRFGGDPDALVGPSHDALIAEGLSASPRPSHEGMSEVQS</sequence>
<dbReference type="KEGG" id="mee:DA075_09945"/>
<feature type="compositionally biased region" description="Basic and acidic residues" evidence="1">
    <location>
        <begin position="388"/>
        <end position="398"/>
    </location>
</feature>
<organism evidence="2 3">
    <name type="scientific">Methylobacterium currus</name>
    <dbReference type="NCBI Taxonomy" id="2051553"/>
    <lineage>
        <taxon>Bacteria</taxon>
        <taxon>Pseudomonadati</taxon>
        <taxon>Pseudomonadota</taxon>
        <taxon>Alphaproteobacteria</taxon>
        <taxon>Hyphomicrobiales</taxon>
        <taxon>Methylobacteriaceae</taxon>
        <taxon>Methylobacterium</taxon>
    </lineage>
</organism>
<evidence type="ECO:0000313" key="2">
    <source>
        <dbReference type="EMBL" id="AWB21194.1"/>
    </source>
</evidence>
<dbReference type="EMBL" id="CP028843">
    <property type="protein sequence ID" value="AWB21194.1"/>
    <property type="molecule type" value="Genomic_DNA"/>
</dbReference>